<dbReference type="InterPro" id="IPR008366">
    <property type="entry name" value="NFAT"/>
</dbReference>
<evidence type="ECO:0000313" key="2">
    <source>
        <dbReference type="WBParaSite" id="maker-uti_cns_0039630-snap-gene-0.3-mRNA-1"/>
    </source>
</evidence>
<evidence type="ECO:0000313" key="1">
    <source>
        <dbReference type="Proteomes" id="UP000095280"/>
    </source>
</evidence>
<sequence>MTGVAAPSATVAKNQLHHKNGHHLLFPRYFALAAASMWSASTLVSTGSDMLLGLWMLARVKPHGYYQACRVSGKATTCEAVETEQEGTRVLEVPFDPQKNMILNLDCVGILKLRNADVEQKRGMEGPCHRNETCSIIGKNFTKAPGSYSRSTLKTKASGGSPRPMVESEYFSQTHLICPDSAVRQSDFEATR</sequence>
<dbReference type="GO" id="GO:0000978">
    <property type="term" value="F:RNA polymerase II cis-regulatory region sequence-specific DNA binding"/>
    <property type="evidence" value="ECO:0007669"/>
    <property type="project" value="TreeGrafter"/>
</dbReference>
<dbReference type="AlphaFoldDB" id="A0A1I8IZ70"/>
<dbReference type="PANTHER" id="PTHR12533:SF7">
    <property type="entry name" value="NFAT NUCLEAR FACTOR, ISOFORM B"/>
    <property type="match status" value="1"/>
</dbReference>
<dbReference type="InterPro" id="IPR037059">
    <property type="entry name" value="RHD_DNA_bind_dom_sf"/>
</dbReference>
<accession>A0A1I8IZ70</accession>
<dbReference type="GO" id="GO:0000981">
    <property type="term" value="F:DNA-binding transcription factor activity, RNA polymerase II-specific"/>
    <property type="evidence" value="ECO:0007669"/>
    <property type="project" value="TreeGrafter"/>
</dbReference>
<keyword evidence="1" id="KW-1185">Reference proteome</keyword>
<protein>
    <submittedName>
        <fullName evidence="2">Uncharacterized protein</fullName>
    </submittedName>
</protein>
<dbReference type="WBParaSite" id="maker-uti_cns_0039630-snap-gene-0.3-mRNA-1">
    <property type="protein sequence ID" value="maker-uti_cns_0039630-snap-gene-0.3-mRNA-1"/>
    <property type="gene ID" value="maker-uti_cns_0039630-snap-gene-0.3"/>
</dbReference>
<dbReference type="InterPro" id="IPR008967">
    <property type="entry name" value="p53-like_TF_DNA-bd_sf"/>
</dbReference>
<name>A0A1I8IZ70_9PLAT</name>
<dbReference type="Gene3D" id="2.60.40.340">
    <property type="entry name" value="Rel homology domain (RHD), DNA-binding domain"/>
    <property type="match status" value="1"/>
</dbReference>
<organism evidence="1 2">
    <name type="scientific">Macrostomum lignano</name>
    <dbReference type="NCBI Taxonomy" id="282301"/>
    <lineage>
        <taxon>Eukaryota</taxon>
        <taxon>Metazoa</taxon>
        <taxon>Spiralia</taxon>
        <taxon>Lophotrochozoa</taxon>
        <taxon>Platyhelminthes</taxon>
        <taxon>Rhabditophora</taxon>
        <taxon>Macrostomorpha</taxon>
        <taxon>Macrostomida</taxon>
        <taxon>Macrostomidae</taxon>
        <taxon>Macrostomum</taxon>
    </lineage>
</organism>
<dbReference type="Proteomes" id="UP000095280">
    <property type="component" value="Unplaced"/>
</dbReference>
<dbReference type="SUPFAM" id="SSF49417">
    <property type="entry name" value="p53-like transcription factors"/>
    <property type="match status" value="1"/>
</dbReference>
<reference evidence="2" key="1">
    <citation type="submission" date="2016-11" db="UniProtKB">
        <authorList>
            <consortium name="WormBaseParasite"/>
        </authorList>
    </citation>
    <scope>IDENTIFICATION</scope>
</reference>
<dbReference type="GO" id="GO:0005667">
    <property type="term" value="C:transcription regulator complex"/>
    <property type="evidence" value="ECO:0007669"/>
    <property type="project" value="TreeGrafter"/>
</dbReference>
<dbReference type="PANTHER" id="PTHR12533">
    <property type="entry name" value="NFAT"/>
    <property type="match status" value="1"/>
</dbReference>
<proteinExistence type="predicted"/>